<reference evidence="1" key="1">
    <citation type="submission" date="2020-08" db="EMBL/GenBank/DDBJ databases">
        <title>Multicomponent nature underlies the extraordinary mechanical properties of spider dragline silk.</title>
        <authorList>
            <person name="Kono N."/>
            <person name="Nakamura H."/>
            <person name="Mori M."/>
            <person name="Yoshida Y."/>
            <person name="Ohtoshi R."/>
            <person name="Malay A.D."/>
            <person name="Moran D.A.P."/>
            <person name="Tomita M."/>
            <person name="Numata K."/>
            <person name="Arakawa K."/>
        </authorList>
    </citation>
    <scope>NUCLEOTIDE SEQUENCE</scope>
</reference>
<evidence type="ECO:0000313" key="2">
    <source>
        <dbReference type="Proteomes" id="UP000886998"/>
    </source>
</evidence>
<accession>A0A8X6J4H6</accession>
<proteinExistence type="predicted"/>
<gene>
    <name evidence="1" type="ORF">TNIN_222111</name>
</gene>
<dbReference type="Proteomes" id="UP000886998">
    <property type="component" value="Unassembled WGS sequence"/>
</dbReference>
<dbReference type="EMBL" id="BMAV01024567">
    <property type="protein sequence ID" value="GFS34154.1"/>
    <property type="molecule type" value="Genomic_DNA"/>
</dbReference>
<keyword evidence="2" id="KW-1185">Reference proteome</keyword>
<comment type="caution">
    <text evidence="1">The sequence shown here is derived from an EMBL/GenBank/DDBJ whole genome shotgun (WGS) entry which is preliminary data.</text>
</comment>
<sequence length="155" mass="17059">MWIAEGVQVVKPPNMEPKNTPTLSVNNKCFQPKQTIPYVKSFENGGEFVGHSKGHSTVVLSTVWVYCQNSRGEVFPLCALLDSGSQSHLITHKAAFALGLKSERLNTSISGINRISQFIKHKVSTVVSKQKQTFSEINGISFVVSKITGLLQQIK</sequence>
<dbReference type="OrthoDB" id="6433154at2759"/>
<organism evidence="1 2">
    <name type="scientific">Trichonephila inaurata madagascariensis</name>
    <dbReference type="NCBI Taxonomy" id="2747483"/>
    <lineage>
        <taxon>Eukaryota</taxon>
        <taxon>Metazoa</taxon>
        <taxon>Ecdysozoa</taxon>
        <taxon>Arthropoda</taxon>
        <taxon>Chelicerata</taxon>
        <taxon>Arachnida</taxon>
        <taxon>Araneae</taxon>
        <taxon>Araneomorphae</taxon>
        <taxon>Entelegynae</taxon>
        <taxon>Araneoidea</taxon>
        <taxon>Nephilidae</taxon>
        <taxon>Trichonephila</taxon>
        <taxon>Trichonephila inaurata</taxon>
    </lineage>
</organism>
<evidence type="ECO:0000313" key="1">
    <source>
        <dbReference type="EMBL" id="GFS34154.1"/>
    </source>
</evidence>
<name>A0A8X6J4H6_9ARAC</name>
<dbReference type="AlphaFoldDB" id="A0A8X6J4H6"/>
<protein>
    <recommendedName>
        <fullName evidence="3">Peptidase aspartic putative domain-containing protein</fullName>
    </recommendedName>
</protein>
<evidence type="ECO:0008006" key="3">
    <source>
        <dbReference type="Google" id="ProtNLM"/>
    </source>
</evidence>